<organism evidence="1 3">
    <name type="scientific">Didymodactylos carnosus</name>
    <dbReference type="NCBI Taxonomy" id="1234261"/>
    <lineage>
        <taxon>Eukaryota</taxon>
        <taxon>Metazoa</taxon>
        <taxon>Spiralia</taxon>
        <taxon>Gnathifera</taxon>
        <taxon>Rotifera</taxon>
        <taxon>Eurotatoria</taxon>
        <taxon>Bdelloidea</taxon>
        <taxon>Philodinida</taxon>
        <taxon>Philodinidae</taxon>
        <taxon>Didymodactylos</taxon>
    </lineage>
</organism>
<evidence type="ECO:0000313" key="1">
    <source>
        <dbReference type="EMBL" id="CAF1481754.1"/>
    </source>
</evidence>
<keyword evidence="3" id="KW-1185">Reference proteome</keyword>
<comment type="caution">
    <text evidence="1">The sequence shown here is derived from an EMBL/GenBank/DDBJ whole genome shotgun (WGS) entry which is preliminary data.</text>
</comment>
<gene>
    <name evidence="1" type="ORF">GPM918_LOCUS35871</name>
    <name evidence="2" type="ORF">SRO942_LOCUS36594</name>
</gene>
<sequence>LIAGPILRYREIAHLLEERRISRQGFAEGIIRFTIGLSKKMLIANTLGATADAVFNLRVQNLDASLAWLGLLTYTLQIYSDFSAYSDMGIGLANMFGIRFPENFDYPYVLVAAHTYINVKFFGVSGVRKVIVGKKGWLYYDAHEAQDGIGFAGWQGKIPYSKAQLTAIERNLEAQKVWFDKRNIILIVIPCPDKHSIYPEYLPWRFKG</sequence>
<protein>
    <submittedName>
        <fullName evidence="1">Uncharacterized protein</fullName>
    </submittedName>
</protein>
<name>A0A815RUS9_9BILA</name>
<dbReference type="Proteomes" id="UP000681722">
    <property type="component" value="Unassembled WGS sequence"/>
</dbReference>
<dbReference type="OrthoDB" id="420606at2759"/>
<dbReference type="EMBL" id="CAJNOQ010021167">
    <property type="protein sequence ID" value="CAF1481754.1"/>
    <property type="molecule type" value="Genomic_DNA"/>
</dbReference>
<evidence type="ECO:0000313" key="2">
    <source>
        <dbReference type="EMBL" id="CAF4346628.1"/>
    </source>
</evidence>
<dbReference type="EMBL" id="CAJOBC010086649">
    <property type="protein sequence ID" value="CAF4346628.1"/>
    <property type="molecule type" value="Genomic_DNA"/>
</dbReference>
<evidence type="ECO:0000313" key="3">
    <source>
        <dbReference type="Proteomes" id="UP000663829"/>
    </source>
</evidence>
<accession>A0A815RUS9</accession>
<reference evidence="1" key="1">
    <citation type="submission" date="2021-02" db="EMBL/GenBank/DDBJ databases">
        <authorList>
            <person name="Nowell W R."/>
        </authorList>
    </citation>
    <scope>NUCLEOTIDE SEQUENCE</scope>
</reference>
<dbReference type="AlphaFoldDB" id="A0A815RUS9"/>
<feature type="non-terminal residue" evidence="1">
    <location>
        <position position="208"/>
    </location>
</feature>
<dbReference type="Proteomes" id="UP000663829">
    <property type="component" value="Unassembled WGS sequence"/>
</dbReference>
<feature type="non-terminal residue" evidence="1">
    <location>
        <position position="1"/>
    </location>
</feature>
<proteinExistence type="predicted"/>